<evidence type="ECO:0000256" key="1">
    <source>
        <dbReference type="SAM" id="MobiDB-lite"/>
    </source>
</evidence>
<keyword evidence="3" id="KW-1185">Reference proteome</keyword>
<evidence type="ECO:0000313" key="3">
    <source>
        <dbReference type="Proteomes" id="UP001497482"/>
    </source>
</evidence>
<proteinExistence type="predicted"/>
<accession>A0AAV2LEW6</accession>
<feature type="compositionally biased region" description="Polar residues" evidence="1">
    <location>
        <begin position="7"/>
        <end position="25"/>
    </location>
</feature>
<reference evidence="2 3" key="1">
    <citation type="submission" date="2024-04" db="EMBL/GenBank/DDBJ databases">
        <authorList>
            <person name="Waldvogel A.-M."/>
            <person name="Schoenle A."/>
        </authorList>
    </citation>
    <scope>NUCLEOTIDE SEQUENCE [LARGE SCALE GENOMIC DNA]</scope>
</reference>
<gene>
    <name evidence="2" type="ORF">KC01_LOCUS27447</name>
</gene>
<dbReference type="EMBL" id="OZ035845">
    <property type="protein sequence ID" value="CAL1599126.1"/>
    <property type="molecule type" value="Genomic_DNA"/>
</dbReference>
<sequence>MPRVTYLSPTASTADPAQREPPTSSGILPWGYTDLFTFCSYLGFSGRLECGKRTGSVCGSRALDRIQQSSRLEDDQIAGFGTPKS</sequence>
<feature type="region of interest" description="Disordered" evidence="1">
    <location>
        <begin position="1"/>
        <end position="25"/>
    </location>
</feature>
<dbReference type="AlphaFoldDB" id="A0AAV2LEW6"/>
<name>A0AAV2LEW6_KNICA</name>
<evidence type="ECO:0000313" key="2">
    <source>
        <dbReference type="EMBL" id="CAL1599126.1"/>
    </source>
</evidence>
<organism evidence="2 3">
    <name type="scientific">Knipowitschia caucasica</name>
    <name type="common">Caucasian dwarf goby</name>
    <name type="synonym">Pomatoschistus caucasicus</name>
    <dbReference type="NCBI Taxonomy" id="637954"/>
    <lineage>
        <taxon>Eukaryota</taxon>
        <taxon>Metazoa</taxon>
        <taxon>Chordata</taxon>
        <taxon>Craniata</taxon>
        <taxon>Vertebrata</taxon>
        <taxon>Euteleostomi</taxon>
        <taxon>Actinopterygii</taxon>
        <taxon>Neopterygii</taxon>
        <taxon>Teleostei</taxon>
        <taxon>Neoteleostei</taxon>
        <taxon>Acanthomorphata</taxon>
        <taxon>Gobiaria</taxon>
        <taxon>Gobiiformes</taxon>
        <taxon>Gobioidei</taxon>
        <taxon>Gobiidae</taxon>
        <taxon>Gobiinae</taxon>
        <taxon>Knipowitschia</taxon>
    </lineage>
</organism>
<protein>
    <submittedName>
        <fullName evidence="2">Uncharacterized protein</fullName>
    </submittedName>
</protein>
<dbReference type="Proteomes" id="UP001497482">
    <property type="component" value="Chromosome 23"/>
</dbReference>